<comment type="caution">
    <text evidence="2">The sequence shown here is derived from an EMBL/GenBank/DDBJ whole genome shotgun (WGS) entry which is preliminary data.</text>
</comment>
<accession>A0AAP0JLQ3</accession>
<dbReference type="AlphaFoldDB" id="A0AAP0JLQ3"/>
<evidence type="ECO:0000256" key="1">
    <source>
        <dbReference type="SAM" id="Phobius"/>
    </source>
</evidence>
<sequence length="68" mass="8018">MMLDYILTLMGREESDGYPGSNLELLHTRVGLLLDVIFYLKTYYLFVWLVNFLQGQLINGEVWRSFLV</sequence>
<gene>
    <name evidence="2" type="ORF">Syun_015141</name>
</gene>
<dbReference type="Proteomes" id="UP001420932">
    <property type="component" value="Unassembled WGS sequence"/>
</dbReference>
<keyword evidence="1" id="KW-0472">Membrane</keyword>
<evidence type="ECO:0000313" key="3">
    <source>
        <dbReference type="Proteomes" id="UP001420932"/>
    </source>
</evidence>
<feature type="transmembrane region" description="Helical" evidence="1">
    <location>
        <begin position="30"/>
        <end position="50"/>
    </location>
</feature>
<protein>
    <submittedName>
        <fullName evidence="2">Uncharacterized protein</fullName>
    </submittedName>
</protein>
<proteinExistence type="predicted"/>
<reference evidence="2 3" key="1">
    <citation type="submission" date="2024-01" db="EMBL/GenBank/DDBJ databases">
        <title>Genome assemblies of Stephania.</title>
        <authorList>
            <person name="Yang L."/>
        </authorList>
    </citation>
    <scope>NUCLEOTIDE SEQUENCE [LARGE SCALE GENOMIC DNA]</scope>
    <source>
        <strain evidence="2">YNDBR</strain>
        <tissue evidence="2">Leaf</tissue>
    </source>
</reference>
<keyword evidence="1" id="KW-1133">Transmembrane helix</keyword>
<evidence type="ECO:0000313" key="2">
    <source>
        <dbReference type="EMBL" id="KAK9135811.1"/>
    </source>
</evidence>
<keyword evidence="1" id="KW-0812">Transmembrane</keyword>
<organism evidence="2 3">
    <name type="scientific">Stephania yunnanensis</name>
    <dbReference type="NCBI Taxonomy" id="152371"/>
    <lineage>
        <taxon>Eukaryota</taxon>
        <taxon>Viridiplantae</taxon>
        <taxon>Streptophyta</taxon>
        <taxon>Embryophyta</taxon>
        <taxon>Tracheophyta</taxon>
        <taxon>Spermatophyta</taxon>
        <taxon>Magnoliopsida</taxon>
        <taxon>Ranunculales</taxon>
        <taxon>Menispermaceae</taxon>
        <taxon>Menispermoideae</taxon>
        <taxon>Cissampelideae</taxon>
        <taxon>Stephania</taxon>
    </lineage>
</organism>
<name>A0AAP0JLQ3_9MAGN</name>
<keyword evidence="3" id="KW-1185">Reference proteome</keyword>
<dbReference type="EMBL" id="JBBNAF010000006">
    <property type="protein sequence ID" value="KAK9135811.1"/>
    <property type="molecule type" value="Genomic_DNA"/>
</dbReference>